<keyword evidence="2" id="KW-0418">Kinase</keyword>
<dbReference type="GO" id="GO:0016301">
    <property type="term" value="F:kinase activity"/>
    <property type="evidence" value="ECO:0007669"/>
    <property type="project" value="UniProtKB-KW"/>
</dbReference>
<dbReference type="InterPro" id="IPR043129">
    <property type="entry name" value="ATPase_NBD"/>
</dbReference>
<gene>
    <name evidence="2" type="primary">masN</name>
</gene>
<organism evidence="2">
    <name type="scientific">Micromonospora sp. HK160111</name>
    <dbReference type="NCBI Taxonomy" id="1245497"/>
    <lineage>
        <taxon>Bacteria</taxon>
        <taxon>Bacillati</taxon>
        <taxon>Actinomycetota</taxon>
        <taxon>Actinomycetes</taxon>
        <taxon>Micromonosporales</taxon>
        <taxon>Micromonosporaceae</taxon>
        <taxon>Micromonospora</taxon>
    </lineage>
</organism>
<dbReference type="AlphaFoldDB" id="A0A2H4RBX6"/>
<dbReference type="Gene3D" id="3.30.420.40">
    <property type="match status" value="2"/>
</dbReference>
<evidence type="ECO:0000313" key="2">
    <source>
        <dbReference type="EMBL" id="ATY46585.1"/>
    </source>
</evidence>
<dbReference type="PANTHER" id="PTHR18964">
    <property type="entry name" value="ROK (REPRESSOR, ORF, KINASE) FAMILY"/>
    <property type="match status" value="1"/>
</dbReference>
<keyword evidence="2" id="KW-0808">Transferase</keyword>
<proteinExistence type="inferred from homology"/>
<protein>
    <submittedName>
        <fullName evidence="2">Kinase</fullName>
    </submittedName>
</protein>
<accession>A0A2H4RBX6</accession>
<dbReference type="PANTHER" id="PTHR18964:SF149">
    <property type="entry name" value="BIFUNCTIONAL UDP-N-ACETYLGLUCOSAMINE 2-EPIMERASE_N-ACETYLMANNOSAMINE KINASE"/>
    <property type="match status" value="1"/>
</dbReference>
<evidence type="ECO:0000256" key="1">
    <source>
        <dbReference type="ARBA" id="ARBA00006479"/>
    </source>
</evidence>
<comment type="similarity">
    <text evidence="1">Belongs to the ROK (NagC/XylR) family.</text>
</comment>
<sequence length="278" mass="28614">MERDPSFRHETVVSWPAPGTAEADLAVLAGHVREVRDRWPEPVTSVGVALPATVDDAGRVLTWPSRPGWTGVDVGSVMRDLFPRARVTWADDGELAALAEADVAEATDLLYVGVGTGIGGGLVWQGRLVPGLDRGSCELGHVVVDRSGRVCVCGRRGCVQAYASGPAVLRAAATLRRAPVDAAALHDGLGRRAPWAVAAVDDGGAALAVAITSVSELVRPAAVVIGGGFAAATAGYVPTVARHVRDLSRPGTPAPEVRAATLGGLSSLHGAVLLARRT</sequence>
<dbReference type="InterPro" id="IPR000600">
    <property type="entry name" value="ROK"/>
</dbReference>
<dbReference type="Pfam" id="PF00480">
    <property type="entry name" value="ROK"/>
    <property type="match status" value="1"/>
</dbReference>
<dbReference type="EMBL" id="MG018799">
    <property type="protein sequence ID" value="ATY46585.1"/>
    <property type="molecule type" value="Genomic_DNA"/>
</dbReference>
<dbReference type="SUPFAM" id="SSF53067">
    <property type="entry name" value="Actin-like ATPase domain"/>
    <property type="match status" value="2"/>
</dbReference>
<reference evidence="2" key="1">
    <citation type="submission" date="2017-09" db="EMBL/GenBank/DDBJ databases">
        <title>Overexpression of SARP Promote the Production of Pentaketide-type Ansamycins in Micromonospora sp. HK160111.</title>
        <authorList>
            <person name="Li W."/>
            <person name="Wang H."/>
        </authorList>
    </citation>
    <scope>NUCLEOTIDE SEQUENCE</scope>
    <source>
        <strain evidence="2">HK160111</strain>
    </source>
</reference>
<name>A0A2H4RBX6_9ACTN</name>